<keyword evidence="3" id="KW-1185">Reference proteome</keyword>
<dbReference type="Proteomes" id="UP001057375">
    <property type="component" value="Unassembled WGS sequence"/>
</dbReference>
<dbReference type="EMBL" id="BQXS01010806">
    <property type="protein sequence ID" value="GKT34397.1"/>
    <property type="molecule type" value="Genomic_DNA"/>
</dbReference>
<evidence type="ECO:0000259" key="1">
    <source>
        <dbReference type="PROSITE" id="PS51554"/>
    </source>
</evidence>
<name>A0ABQ5KPJ3_9EUKA</name>
<dbReference type="InterPro" id="IPR004184">
    <property type="entry name" value="PFL_dom"/>
</dbReference>
<sequence length="473" mass="52972">MSKPEATKTELNVSGFIADNFKPYDGDASFLAKATDRTSGLWKKVLALMAEELKKGVLDVDFDTPSTITSHAAGFIDKDAELIVGLQTDAPLKRAIKPAGGYLIVDKACQAFGYTLNPEVKKIFSTYTTTHNDAVFKMYTPEMRIARRYGIITGLPDGYGRGRIIGDYRRIALYGLDKLIELKQKDKDMNAAIMDAETMQLRLELSEQIKALKALKVCGEMYGLELGRPAKNAHEAIQWTYFGYLGSVKQQDGAAMSFGRVDAFLDIYIEKDIAAGVLTEEKAQELIDDFIMKLRIVRHLRTPEYDALFAGDPTWITFVLGGMTMDDKSMVTRTSYRIVNTLTTLGPAPEPNMTILWDSRLPMNWRRYCADISIRTSSIQYESDALMKPIHGQDYGIACCVSAMAIGKAMQFFGARCNLAKLLLYSLNNGYDEVKDFQVGPKLGKIKSGDDTPLDFEEVKTIYIEYMKWMAEL</sequence>
<feature type="domain" description="PFL" evidence="1">
    <location>
        <begin position="1"/>
        <end position="473"/>
    </location>
</feature>
<dbReference type="InterPro" id="IPR050244">
    <property type="entry name" value="Auton_GlycylRad_Cofactor"/>
</dbReference>
<evidence type="ECO:0000313" key="3">
    <source>
        <dbReference type="Proteomes" id="UP001057375"/>
    </source>
</evidence>
<gene>
    <name evidence="2" type="ORF">ADUPG1_007755</name>
</gene>
<protein>
    <submittedName>
        <fullName evidence="2">Formate acetyltransferase</fullName>
    </submittedName>
</protein>
<comment type="caution">
    <text evidence="2">The sequence shown here is derived from an EMBL/GenBank/DDBJ whole genome shotgun (WGS) entry which is preliminary data.</text>
</comment>
<dbReference type="PANTHER" id="PTHR30191">
    <property type="entry name" value="FORMATE ACETYLTRANSFERASE"/>
    <property type="match status" value="1"/>
</dbReference>
<reference evidence="2" key="1">
    <citation type="submission" date="2022-03" db="EMBL/GenBank/DDBJ databases">
        <title>Draft genome sequence of Aduncisulcus paluster, a free-living microaerophilic Fornicata.</title>
        <authorList>
            <person name="Yuyama I."/>
            <person name="Kume K."/>
            <person name="Tamura T."/>
            <person name="Inagaki Y."/>
            <person name="Hashimoto T."/>
        </authorList>
    </citation>
    <scope>NUCLEOTIDE SEQUENCE</scope>
    <source>
        <strain evidence="2">NY0171</strain>
    </source>
</reference>
<evidence type="ECO:0000313" key="2">
    <source>
        <dbReference type="EMBL" id="GKT34397.1"/>
    </source>
</evidence>
<dbReference type="Gene3D" id="3.20.70.20">
    <property type="match status" value="1"/>
</dbReference>
<accession>A0ABQ5KPJ3</accession>
<dbReference type="Pfam" id="PF02901">
    <property type="entry name" value="PFL-like"/>
    <property type="match status" value="1"/>
</dbReference>
<feature type="non-terminal residue" evidence="2">
    <location>
        <position position="473"/>
    </location>
</feature>
<dbReference type="SUPFAM" id="SSF51998">
    <property type="entry name" value="PFL-like glycyl radical enzymes"/>
    <property type="match status" value="1"/>
</dbReference>
<dbReference type="PANTHER" id="PTHR30191:SF0">
    <property type="entry name" value="FORMATE ACETYLTRANSFERASE 1"/>
    <property type="match status" value="1"/>
</dbReference>
<proteinExistence type="predicted"/>
<dbReference type="PROSITE" id="PS51554">
    <property type="entry name" value="PFL"/>
    <property type="match status" value="1"/>
</dbReference>
<organism evidence="2 3">
    <name type="scientific">Aduncisulcus paluster</name>
    <dbReference type="NCBI Taxonomy" id="2918883"/>
    <lineage>
        <taxon>Eukaryota</taxon>
        <taxon>Metamonada</taxon>
        <taxon>Carpediemonas-like organisms</taxon>
        <taxon>Aduncisulcus</taxon>
    </lineage>
</organism>